<accession>A0A8J3Q8S5</accession>
<proteinExistence type="predicted"/>
<dbReference type="AlphaFoldDB" id="A0A8J3Q8S5"/>
<protein>
    <submittedName>
        <fullName evidence="1">Uncharacterized protein</fullName>
    </submittedName>
</protein>
<organism evidence="1 2">
    <name type="scientific">Rhizocola hellebori</name>
    <dbReference type="NCBI Taxonomy" id="1392758"/>
    <lineage>
        <taxon>Bacteria</taxon>
        <taxon>Bacillati</taxon>
        <taxon>Actinomycetota</taxon>
        <taxon>Actinomycetes</taxon>
        <taxon>Micromonosporales</taxon>
        <taxon>Micromonosporaceae</taxon>
        <taxon>Rhizocola</taxon>
    </lineage>
</organism>
<name>A0A8J3Q8S5_9ACTN</name>
<keyword evidence="2" id="KW-1185">Reference proteome</keyword>
<evidence type="ECO:0000313" key="2">
    <source>
        <dbReference type="Proteomes" id="UP000612899"/>
    </source>
</evidence>
<dbReference type="RefSeq" id="WP_203909149.1">
    <property type="nucleotide sequence ID" value="NZ_BONY01000018.1"/>
</dbReference>
<sequence length="133" mass="15443">MISSDIDRLFREAVQGAGWSRSLSASEVAAEWERFVVACESGYDENIYEYNNDLSIRDLIEVLLNDADLDLRSRLDWWVEKVQTVDRRFRQLLRSRDADSAGAWWRDRPLLFAGPELAADFEQHYGGSVEIRQ</sequence>
<evidence type="ECO:0000313" key="1">
    <source>
        <dbReference type="EMBL" id="GIH05287.1"/>
    </source>
</evidence>
<comment type="caution">
    <text evidence="1">The sequence shown here is derived from an EMBL/GenBank/DDBJ whole genome shotgun (WGS) entry which is preliminary data.</text>
</comment>
<gene>
    <name evidence="1" type="ORF">Rhe02_33540</name>
</gene>
<dbReference type="EMBL" id="BONY01000018">
    <property type="protein sequence ID" value="GIH05287.1"/>
    <property type="molecule type" value="Genomic_DNA"/>
</dbReference>
<reference evidence="1" key="1">
    <citation type="submission" date="2021-01" db="EMBL/GenBank/DDBJ databases">
        <title>Whole genome shotgun sequence of Rhizocola hellebori NBRC 109834.</title>
        <authorList>
            <person name="Komaki H."/>
            <person name="Tamura T."/>
        </authorList>
    </citation>
    <scope>NUCLEOTIDE SEQUENCE</scope>
    <source>
        <strain evidence="1">NBRC 109834</strain>
    </source>
</reference>
<dbReference type="Proteomes" id="UP000612899">
    <property type="component" value="Unassembled WGS sequence"/>
</dbReference>